<feature type="active site" description="Proton acceptor" evidence="2">
    <location>
        <position position="185"/>
    </location>
</feature>
<dbReference type="PANTHER" id="PTHR46394:SF1">
    <property type="entry name" value="PNPLA DOMAIN-CONTAINING PROTEIN"/>
    <property type="match status" value="1"/>
</dbReference>
<protein>
    <submittedName>
        <fullName evidence="4">Patatin-like phospholipase family protein</fullName>
    </submittedName>
</protein>
<sequence>MRIDGVFSGGGVKALAFVGALQVVTEKGYSFERVAGTSAGAITASLVAAGYKMDEMENILREMKFDVFVDPPLFERFLPFAKWLLLYFRMGLYKGDQLEKWLYKKLGEKGVYTFSDLPLGSLKVICSDLTLGRIMVIPDDLEPVYGIDPMKFSVAKAVRMSAGLPYFFMPVRLQGKSQVKSLIVDGGLLSNFPIWVLETREGNRIRPILGMKLSNPPNQLPRRKIRNSIEMFHALFLTMKQAHDARYISKSTSADVLFIPVKNIDTTDFYLSTDQKDELIQLGRDYAENFITKWKK</sequence>
<name>A0ABW3KXU9_9BACI</name>
<evidence type="ECO:0000259" key="3">
    <source>
        <dbReference type="PROSITE" id="PS51635"/>
    </source>
</evidence>
<feature type="active site" description="Nucleophile" evidence="2">
    <location>
        <position position="38"/>
    </location>
</feature>
<dbReference type="Gene3D" id="3.40.1090.10">
    <property type="entry name" value="Cytosolic phospholipase A2 catalytic domain"/>
    <property type="match status" value="2"/>
</dbReference>
<dbReference type="InterPro" id="IPR002641">
    <property type="entry name" value="PNPLA_dom"/>
</dbReference>
<evidence type="ECO:0000256" key="1">
    <source>
        <dbReference type="ARBA" id="ARBA00023098"/>
    </source>
</evidence>
<dbReference type="CDD" id="cd07207">
    <property type="entry name" value="Pat_ExoU_VipD_like"/>
    <property type="match status" value="1"/>
</dbReference>
<gene>
    <name evidence="4" type="ORF">ACFQ2J_05825</name>
</gene>
<evidence type="ECO:0000256" key="2">
    <source>
        <dbReference type="PROSITE-ProRule" id="PRU01161"/>
    </source>
</evidence>
<comment type="caution">
    <text evidence="4">The sequence shown here is derived from an EMBL/GenBank/DDBJ whole genome shotgun (WGS) entry which is preliminary data.</text>
</comment>
<dbReference type="SUPFAM" id="SSF52151">
    <property type="entry name" value="FabD/lysophospholipase-like"/>
    <property type="match status" value="1"/>
</dbReference>
<keyword evidence="1 2" id="KW-0443">Lipid metabolism</keyword>
<dbReference type="Proteomes" id="UP001596990">
    <property type="component" value="Unassembled WGS sequence"/>
</dbReference>
<dbReference type="Pfam" id="PF01734">
    <property type="entry name" value="Patatin"/>
    <property type="match status" value="1"/>
</dbReference>
<keyword evidence="5" id="KW-1185">Reference proteome</keyword>
<keyword evidence="2" id="KW-0378">Hydrolase</keyword>
<feature type="domain" description="PNPLA" evidence="3">
    <location>
        <begin position="5"/>
        <end position="198"/>
    </location>
</feature>
<evidence type="ECO:0000313" key="4">
    <source>
        <dbReference type="EMBL" id="MFD1018719.1"/>
    </source>
</evidence>
<accession>A0ABW3KXU9</accession>
<dbReference type="InterPro" id="IPR016035">
    <property type="entry name" value="Acyl_Trfase/lysoPLipase"/>
</dbReference>
<dbReference type="EMBL" id="JBHTKL010000001">
    <property type="protein sequence ID" value="MFD1018719.1"/>
    <property type="molecule type" value="Genomic_DNA"/>
</dbReference>
<reference evidence="5" key="1">
    <citation type="journal article" date="2019" name="Int. J. Syst. Evol. Microbiol.">
        <title>The Global Catalogue of Microorganisms (GCM) 10K type strain sequencing project: providing services to taxonomists for standard genome sequencing and annotation.</title>
        <authorList>
            <consortium name="The Broad Institute Genomics Platform"/>
            <consortium name="The Broad Institute Genome Sequencing Center for Infectious Disease"/>
            <person name="Wu L."/>
            <person name="Ma J."/>
        </authorList>
    </citation>
    <scope>NUCLEOTIDE SEQUENCE [LARGE SCALE GENOMIC DNA]</scope>
    <source>
        <strain evidence="5">CCUG 56607</strain>
    </source>
</reference>
<dbReference type="RefSeq" id="WP_386057433.1">
    <property type="nucleotide sequence ID" value="NZ_JBHTKL010000001.1"/>
</dbReference>
<comment type="caution">
    <text evidence="2">Lacks conserved residue(s) required for the propagation of feature annotation.</text>
</comment>
<feature type="short sequence motif" description="DGA/G" evidence="2">
    <location>
        <begin position="185"/>
        <end position="187"/>
    </location>
</feature>
<dbReference type="PANTHER" id="PTHR46394">
    <property type="entry name" value="ANNEXIN"/>
    <property type="match status" value="1"/>
</dbReference>
<evidence type="ECO:0000313" key="5">
    <source>
        <dbReference type="Proteomes" id="UP001596990"/>
    </source>
</evidence>
<organism evidence="4 5">
    <name type="scientific">Thalassobacillus hwangdonensis</name>
    <dbReference type="NCBI Taxonomy" id="546108"/>
    <lineage>
        <taxon>Bacteria</taxon>
        <taxon>Bacillati</taxon>
        <taxon>Bacillota</taxon>
        <taxon>Bacilli</taxon>
        <taxon>Bacillales</taxon>
        <taxon>Bacillaceae</taxon>
        <taxon>Thalassobacillus</taxon>
    </lineage>
</organism>
<feature type="short sequence motif" description="GXSXG" evidence="2">
    <location>
        <begin position="36"/>
        <end position="40"/>
    </location>
</feature>
<dbReference type="PROSITE" id="PS51635">
    <property type="entry name" value="PNPLA"/>
    <property type="match status" value="1"/>
</dbReference>
<keyword evidence="2" id="KW-0442">Lipid degradation</keyword>
<proteinExistence type="predicted"/>
<dbReference type="InterPro" id="IPR052580">
    <property type="entry name" value="Lipid_Hydrolase"/>
</dbReference>